<evidence type="ECO:0000259" key="2">
    <source>
        <dbReference type="Pfam" id="PF20661"/>
    </source>
</evidence>
<sequence>MSSTKKPKAQLDRDTLQRQIDDFLAGGGSITEIAKGESGKDRPEGGRKHIQLSNTDK</sequence>
<dbReference type="Proteomes" id="UP000434580">
    <property type="component" value="Unassembled WGS sequence"/>
</dbReference>
<evidence type="ECO:0000256" key="1">
    <source>
        <dbReference type="SAM" id="MobiDB-lite"/>
    </source>
</evidence>
<dbReference type="EMBL" id="CACSIO010000060">
    <property type="protein sequence ID" value="CAA0124499.1"/>
    <property type="molecule type" value="Genomic_DNA"/>
</dbReference>
<feature type="domain" description="Transcriptional regulator SutA RNAP-binding" evidence="2">
    <location>
        <begin position="8"/>
        <end position="40"/>
    </location>
</feature>
<evidence type="ECO:0000313" key="3">
    <source>
        <dbReference type="EMBL" id="CAA0120832.1"/>
    </source>
</evidence>
<keyword evidence="6" id="KW-1185">Reference proteome</keyword>
<dbReference type="Proteomes" id="UP000441399">
    <property type="component" value="Unassembled WGS sequence"/>
</dbReference>
<proteinExistence type="predicted"/>
<feature type="region of interest" description="Disordered" evidence="1">
    <location>
        <begin position="27"/>
        <end position="57"/>
    </location>
</feature>
<dbReference type="EMBL" id="CACSII010000021">
    <property type="protein sequence ID" value="CAA0120832.1"/>
    <property type="molecule type" value="Genomic_DNA"/>
</dbReference>
<dbReference type="OrthoDB" id="6077921at2"/>
<reference evidence="5 6" key="1">
    <citation type="submission" date="2019-11" db="EMBL/GenBank/DDBJ databases">
        <authorList>
            <person name="Holert J."/>
        </authorList>
    </citation>
    <scope>NUCLEOTIDE SEQUENCE [LARGE SCALE GENOMIC DNA]</scope>
    <source>
        <strain evidence="3">BC5_2</strain>
        <strain evidence="4">SB11_3</strain>
    </source>
</reference>
<protein>
    <recommendedName>
        <fullName evidence="2">Transcriptional regulator SutA RNAP-binding domain-containing protein</fullName>
    </recommendedName>
</protein>
<name>A0A5S9QQF3_9GAMM</name>
<dbReference type="AlphaFoldDB" id="A0A5S9QQF3"/>
<dbReference type="InterPro" id="IPR049191">
    <property type="entry name" value="SutA_RBD"/>
</dbReference>
<gene>
    <name evidence="3" type="ORF">DPBNPPHM_02620</name>
    <name evidence="4" type="ORF">OPDIPICF_03131</name>
</gene>
<feature type="compositionally biased region" description="Basic and acidic residues" evidence="1">
    <location>
        <begin position="34"/>
        <end position="47"/>
    </location>
</feature>
<organism evidence="3 5">
    <name type="scientific">BD1-7 clade bacterium</name>
    <dbReference type="NCBI Taxonomy" id="2029982"/>
    <lineage>
        <taxon>Bacteria</taxon>
        <taxon>Pseudomonadati</taxon>
        <taxon>Pseudomonadota</taxon>
        <taxon>Gammaproteobacteria</taxon>
        <taxon>Cellvibrionales</taxon>
        <taxon>Spongiibacteraceae</taxon>
        <taxon>BD1-7 clade</taxon>
    </lineage>
</organism>
<dbReference type="Pfam" id="PF20661">
    <property type="entry name" value="SutA-RBD"/>
    <property type="match status" value="1"/>
</dbReference>
<evidence type="ECO:0000313" key="5">
    <source>
        <dbReference type="Proteomes" id="UP000434580"/>
    </source>
</evidence>
<evidence type="ECO:0000313" key="4">
    <source>
        <dbReference type="EMBL" id="CAA0124499.1"/>
    </source>
</evidence>
<evidence type="ECO:0000313" key="6">
    <source>
        <dbReference type="Proteomes" id="UP000441399"/>
    </source>
</evidence>
<accession>A0A5S9QQF3</accession>